<name>A0A1G9HIN2_9BACT</name>
<comment type="cofactor">
    <cofactor evidence="1 5">
        <name>pyridoxal 5'-phosphate</name>
        <dbReference type="ChEBI" id="CHEBI:597326"/>
    </cofactor>
</comment>
<dbReference type="InterPro" id="IPR015421">
    <property type="entry name" value="PyrdxlP-dep_Trfase_major"/>
</dbReference>
<dbReference type="RefSeq" id="WP_089682562.1">
    <property type="nucleotide sequence ID" value="NZ_FNFO01000004.1"/>
</dbReference>
<evidence type="ECO:0000259" key="6">
    <source>
        <dbReference type="Pfam" id="PF00266"/>
    </source>
</evidence>
<proteinExistence type="inferred from homology"/>
<feature type="domain" description="Aminotransferase class V" evidence="6">
    <location>
        <begin position="123"/>
        <end position="307"/>
    </location>
</feature>
<dbReference type="InterPro" id="IPR015424">
    <property type="entry name" value="PyrdxlP-dep_Trfase"/>
</dbReference>
<gene>
    <name evidence="7" type="ORF">SAMN05421823_104448</name>
</gene>
<dbReference type="PANTHER" id="PTHR21152">
    <property type="entry name" value="AMINOTRANSFERASE CLASS V"/>
    <property type="match status" value="1"/>
</dbReference>
<dbReference type="AlphaFoldDB" id="A0A1G9HIN2"/>
<dbReference type="InterPro" id="IPR000192">
    <property type="entry name" value="Aminotrans_V_dom"/>
</dbReference>
<dbReference type="OrthoDB" id="975012at2"/>
<keyword evidence="8" id="KW-1185">Reference proteome</keyword>
<evidence type="ECO:0000256" key="5">
    <source>
        <dbReference type="PIRSR" id="PIRSR000524-50"/>
    </source>
</evidence>
<comment type="similarity">
    <text evidence="2">Belongs to the class-V pyridoxal-phosphate-dependent aminotransferase family.</text>
</comment>
<dbReference type="InterPro" id="IPR015422">
    <property type="entry name" value="PyrdxlP-dep_Trfase_small"/>
</dbReference>
<evidence type="ECO:0000313" key="7">
    <source>
        <dbReference type="EMBL" id="SDL12749.1"/>
    </source>
</evidence>
<evidence type="ECO:0000313" key="8">
    <source>
        <dbReference type="Proteomes" id="UP000198510"/>
    </source>
</evidence>
<feature type="binding site" evidence="4">
    <location>
        <position position="329"/>
    </location>
    <ligand>
        <name>substrate</name>
    </ligand>
</feature>
<sequence length="356" mass="39246">MITFFPGPSKVYDRISEYLQDAFQEGVLSISHRSTAFNELSRRAIEATKAKLHIPDDYTLMYTSSSSEGWEIVAQSLIREKSLHLYSGSFGERGFQYTNYLHEGALPYVLDVNEAIPVQDLPVDDSTELIACVQNETSNGTQTSVDTIRALRDAYPQALISVDATSAMAGIATDYTAADIWHASVQKCFGMPAGLGLLVCSPRAVAKAEEIGEKRHYNSLLTILKNIEKWQTNTTPNVLGIYLLMRVMETAPDIAEVDAQLKRRAAQLYAMAEQLPHYQPLVTNHAVRSQTVVTVKTDATRLAATKDAAKAEGLLLGNGYGEWKDSTFRIANFPALLDSEVAQLVDFLTAYANRPA</sequence>
<dbReference type="GO" id="GO:0019265">
    <property type="term" value="P:glycine biosynthetic process, by transamination of glyoxylate"/>
    <property type="evidence" value="ECO:0007669"/>
    <property type="project" value="TreeGrafter"/>
</dbReference>
<evidence type="ECO:0000256" key="4">
    <source>
        <dbReference type="PIRSR" id="PIRSR000524-1"/>
    </source>
</evidence>
<dbReference type="PANTHER" id="PTHR21152:SF40">
    <property type="entry name" value="ALANINE--GLYOXYLATE AMINOTRANSFERASE"/>
    <property type="match status" value="1"/>
</dbReference>
<dbReference type="Proteomes" id="UP000198510">
    <property type="component" value="Unassembled WGS sequence"/>
</dbReference>
<dbReference type="STRING" id="1075417.SAMN05421823_104448"/>
<dbReference type="EMBL" id="FNFO01000004">
    <property type="protein sequence ID" value="SDL12749.1"/>
    <property type="molecule type" value="Genomic_DNA"/>
</dbReference>
<dbReference type="GO" id="GO:0008453">
    <property type="term" value="F:alanine-glyoxylate transaminase activity"/>
    <property type="evidence" value="ECO:0007669"/>
    <property type="project" value="TreeGrafter"/>
</dbReference>
<evidence type="ECO:0000256" key="2">
    <source>
        <dbReference type="ARBA" id="ARBA00009236"/>
    </source>
</evidence>
<keyword evidence="7" id="KW-0032">Aminotransferase</keyword>
<dbReference type="GO" id="GO:0004760">
    <property type="term" value="F:L-serine-pyruvate transaminase activity"/>
    <property type="evidence" value="ECO:0007669"/>
    <property type="project" value="TreeGrafter"/>
</dbReference>
<accession>A0A1G9HIN2</accession>
<evidence type="ECO:0000256" key="1">
    <source>
        <dbReference type="ARBA" id="ARBA00001933"/>
    </source>
</evidence>
<organism evidence="7 8">
    <name type="scientific">Catalinimonas alkaloidigena</name>
    <dbReference type="NCBI Taxonomy" id="1075417"/>
    <lineage>
        <taxon>Bacteria</taxon>
        <taxon>Pseudomonadati</taxon>
        <taxon>Bacteroidota</taxon>
        <taxon>Cytophagia</taxon>
        <taxon>Cytophagales</taxon>
        <taxon>Catalimonadaceae</taxon>
        <taxon>Catalinimonas</taxon>
    </lineage>
</organism>
<keyword evidence="7" id="KW-0808">Transferase</keyword>
<reference evidence="7 8" key="1">
    <citation type="submission" date="2016-10" db="EMBL/GenBank/DDBJ databases">
        <authorList>
            <person name="de Groot N.N."/>
        </authorList>
    </citation>
    <scope>NUCLEOTIDE SEQUENCE [LARGE SCALE GENOMIC DNA]</scope>
    <source>
        <strain evidence="7 8">DSM 25186</strain>
    </source>
</reference>
<protein>
    <submittedName>
        <fullName evidence="7">Phosphoserine aminotransferase apoenzyme</fullName>
    </submittedName>
</protein>
<dbReference type="PIRSF" id="PIRSF000524">
    <property type="entry name" value="SPT"/>
    <property type="match status" value="1"/>
</dbReference>
<dbReference type="Pfam" id="PF00266">
    <property type="entry name" value="Aminotran_5"/>
    <property type="match status" value="1"/>
</dbReference>
<dbReference type="Gene3D" id="3.90.1150.10">
    <property type="entry name" value="Aspartate Aminotransferase, domain 1"/>
    <property type="match status" value="1"/>
</dbReference>
<keyword evidence="3 5" id="KW-0663">Pyridoxal phosphate</keyword>
<feature type="modified residue" description="N6-(pyridoxal phosphate)lysine" evidence="5">
    <location>
        <position position="187"/>
    </location>
</feature>
<evidence type="ECO:0000256" key="3">
    <source>
        <dbReference type="ARBA" id="ARBA00022898"/>
    </source>
</evidence>
<dbReference type="Gene3D" id="3.40.640.10">
    <property type="entry name" value="Type I PLP-dependent aspartate aminotransferase-like (Major domain)"/>
    <property type="match status" value="1"/>
</dbReference>
<dbReference type="SUPFAM" id="SSF53383">
    <property type="entry name" value="PLP-dependent transferases"/>
    <property type="match status" value="1"/>
</dbReference>
<dbReference type="InterPro" id="IPR024169">
    <property type="entry name" value="SP_NH2Trfase/AEP_transaminase"/>
</dbReference>